<proteinExistence type="predicted"/>
<dbReference type="CDD" id="cd04458">
    <property type="entry name" value="CSP_CDS"/>
    <property type="match status" value="1"/>
</dbReference>
<dbReference type="EMBL" id="QZJZ01000017">
    <property type="protein sequence ID" value="RJP61023.1"/>
    <property type="molecule type" value="Genomic_DNA"/>
</dbReference>
<dbReference type="GO" id="GO:0005829">
    <property type="term" value="C:cytosol"/>
    <property type="evidence" value="ECO:0007669"/>
    <property type="project" value="UniProtKB-ARBA"/>
</dbReference>
<reference evidence="5 6" key="1">
    <citation type="journal article" date="2017" name="ISME J.">
        <title>Energy and carbon metabolisms in a deep terrestrial subsurface fluid microbial community.</title>
        <authorList>
            <person name="Momper L."/>
            <person name="Jungbluth S.P."/>
            <person name="Lee M.D."/>
            <person name="Amend J.P."/>
        </authorList>
    </citation>
    <scope>NUCLEOTIDE SEQUENCE [LARGE SCALE GENOMIC DNA]</scope>
    <source>
        <strain evidence="5">SURF_26</strain>
    </source>
</reference>
<dbReference type="Pfam" id="PF00313">
    <property type="entry name" value="CSD"/>
    <property type="match status" value="1"/>
</dbReference>
<dbReference type="Gene3D" id="6.20.370.130">
    <property type="match status" value="1"/>
</dbReference>
<dbReference type="SMART" id="SM00357">
    <property type="entry name" value="CSP"/>
    <property type="match status" value="1"/>
</dbReference>
<dbReference type="Gene3D" id="2.40.50.140">
    <property type="entry name" value="Nucleic acid-binding proteins"/>
    <property type="match status" value="1"/>
</dbReference>
<evidence type="ECO:0000256" key="1">
    <source>
        <dbReference type="ARBA" id="ARBA00004496"/>
    </source>
</evidence>
<dbReference type="PANTHER" id="PTHR11544">
    <property type="entry name" value="COLD SHOCK DOMAIN CONTAINING PROTEINS"/>
    <property type="match status" value="1"/>
</dbReference>
<dbReference type="InterPro" id="IPR012156">
    <property type="entry name" value="Cold_shock_CspA"/>
</dbReference>
<protein>
    <submittedName>
        <fullName evidence="5">Cold-shock protein</fullName>
    </submittedName>
</protein>
<dbReference type="PROSITE" id="PS00352">
    <property type="entry name" value="CSD_1"/>
    <property type="match status" value="1"/>
</dbReference>
<feature type="domain" description="CSD" evidence="4">
    <location>
        <begin position="1"/>
        <end position="65"/>
    </location>
</feature>
<dbReference type="InterPro" id="IPR019844">
    <property type="entry name" value="CSD_CS"/>
</dbReference>
<evidence type="ECO:0000313" key="6">
    <source>
        <dbReference type="Proteomes" id="UP000266426"/>
    </source>
</evidence>
<evidence type="ECO:0000313" key="5">
    <source>
        <dbReference type="EMBL" id="RJP61023.1"/>
    </source>
</evidence>
<dbReference type="InterPro" id="IPR002059">
    <property type="entry name" value="CSP_DNA-bd"/>
</dbReference>
<evidence type="ECO:0000256" key="3">
    <source>
        <dbReference type="RuleBase" id="RU000408"/>
    </source>
</evidence>
<dbReference type="PRINTS" id="PR00050">
    <property type="entry name" value="COLDSHOCK"/>
</dbReference>
<comment type="caution">
    <text evidence="5">The sequence shown here is derived from an EMBL/GenBank/DDBJ whole genome shotgun (WGS) entry which is preliminary data.</text>
</comment>
<dbReference type="InterPro" id="IPR012340">
    <property type="entry name" value="NA-bd_OB-fold"/>
</dbReference>
<dbReference type="InterPro" id="IPR011129">
    <property type="entry name" value="CSD"/>
</dbReference>
<organism evidence="5 6">
    <name type="scientific">Candidatus Auribacter fodinae</name>
    <dbReference type="NCBI Taxonomy" id="2093366"/>
    <lineage>
        <taxon>Bacteria</taxon>
        <taxon>Pseudomonadati</taxon>
        <taxon>Candidatus Auribacterota</taxon>
        <taxon>Candidatus Auribacteria</taxon>
        <taxon>Candidatus Auribacterales</taxon>
        <taxon>Candidatus Auribacteraceae</taxon>
        <taxon>Candidatus Auribacter</taxon>
    </lineage>
</organism>
<dbReference type="PIRSF" id="PIRSF002599">
    <property type="entry name" value="Cold_shock_A"/>
    <property type="match status" value="1"/>
</dbReference>
<dbReference type="SUPFAM" id="SSF50249">
    <property type="entry name" value="Nucleic acid-binding proteins"/>
    <property type="match status" value="1"/>
</dbReference>
<name>A0A3A4R8L9_9BACT</name>
<dbReference type="AlphaFoldDB" id="A0A3A4R8L9"/>
<dbReference type="PROSITE" id="PS51857">
    <property type="entry name" value="CSD_2"/>
    <property type="match status" value="1"/>
</dbReference>
<keyword evidence="2" id="KW-0963">Cytoplasm</keyword>
<evidence type="ECO:0000259" key="4">
    <source>
        <dbReference type="PROSITE" id="PS51857"/>
    </source>
</evidence>
<accession>A0A3A4R8L9</accession>
<dbReference type="InterPro" id="IPR050181">
    <property type="entry name" value="Cold_shock_domain"/>
</dbReference>
<comment type="subcellular location">
    <subcellularLocation>
        <location evidence="1 3">Cytoplasm</location>
    </subcellularLocation>
</comment>
<sequence>MARGKVKWFSNQKGFGFITMENGNDIFVHHTAIQGDGYKTLAEGQDVQFDVQQGAKGDQATNVVKL</sequence>
<dbReference type="Proteomes" id="UP000266426">
    <property type="component" value="Unassembled WGS sequence"/>
</dbReference>
<gene>
    <name evidence="5" type="ORF">C4541_02835</name>
</gene>
<evidence type="ECO:0000256" key="2">
    <source>
        <dbReference type="ARBA" id="ARBA00022490"/>
    </source>
</evidence>
<dbReference type="GO" id="GO:0003676">
    <property type="term" value="F:nucleic acid binding"/>
    <property type="evidence" value="ECO:0007669"/>
    <property type="project" value="InterPro"/>
</dbReference>
<dbReference type="FunFam" id="2.40.50.140:FF:000006">
    <property type="entry name" value="Cold shock protein CspC"/>
    <property type="match status" value="1"/>
</dbReference>